<protein>
    <recommendedName>
        <fullName evidence="2">Subtelomeric hrmA-associated cluster protein AFUB-079030/YDR124W-like helical bundle domain-containing protein</fullName>
    </recommendedName>
</protein>
<dbReference type="eggNOG" id="ENOG502S0ES">
    <property type="taxonomic scope" value="Eukaryota"/>
</dbReference>
<dbReference type="InterPro" id="IPR047092">
    <property type="entry name" value="AFUB_07903/YDR124W-like_hel"/>
</dbReference>
<dbReference type="VEuPathDB" id="FungiDB:UREG_04209"/>
<dbReference type="Proteomes" id="UP000002058">
    <property type="component" value="Unassembled WGS sequence"/>
</dbReference>
<dbReference type="HOGENOM" id="CLU_035142_2_0_1"/>
<dbReference type="STRING" id="336963.C4JN01"/>
<evidence type="ECO:0000259" key="2">
    <source>
        <dbReference type="Pfam" id="PF11001"/>
    </source>
</evidence>
<dbReference type="Pfam" id="PF11001">
    <property type="entry name" value="AFUB_07903_YDR124W_hel"/>
    <property type="match status" value="1"/>
</dbReference>
<gene>
    <name evidence="3" type="ORF">UREG_04209</name>
</gene>
<dbReference type="InterPro" id="IPR021264">
    <property type="entry name" value="AFUB_079030/YDR124W-like"/>
</dbReference>
<keyword evidence="4" id="KW-1185">Reference proteome</keyword>
<proteinExistence type="predicted"/>
<reference evidence="4" key="1">
    <citation type="journal article" date="2009" name="Genome Res.">
        <title>Comparative genomic analyses of the human fungal pathogens Coccidioides and their relatives.</title>
        <authorList>
            <person name="Sharpton T.J."/>
            <person name="Stajich J.E."/>
            <person name="Rounsley S.D."/>
            <person name="Gardner M.J."/>
            <person name="Wortman J.R."/>
            <person name="Jordar V.S."/>
            <person name="Maiti R."/>
            <person name="Kodira C.D."/>
            <person name="Neafsey D.E."/>
            <person name="Zeng Q."/>
            <person name="Hung C.-Y."/>
            <person name="McMahan C."/>
            <person name="Muszewska A."/>
            <person name="Grynberg M."/>
            <person name="Mandel M.A."/>
            <person name="Kellner E.M."/>
            <person name="Barker B.M."/>
            <person name="Galgiani J.N."/>
            <person name="Orbach M.J."/>
            <person name="Kirkland T.N."/>
            <person name="Cole G.T."/>
            <person name="Henn M.R."/>
            <person name="Birren B.W."/>
            <person name="Taylor J.W."/>
        </authorList>
    </citation>
    <scope>NUCLEOTIDE SEQUENCE [LARGE SCALE GENOMIC DNA]</scope>
    <source>
        <strain evidence="4">UAMH 1704</strain>
    </source>
</reference>
<feature type="region of interest" description="Disordered" evidence="1">
    <location>
        <begin position="169"/>
        <end position="188"/>
    </location>
</feature>
<dbReference type="OMA" id="EESYERD"/>
<dbReference type="KEGG" id="ure:UREG_04209"/>
<dbReference type="RefSeq" id="XP_002544692.1">
    <property type="nucleotide sequence ID" value="XM_002544646.1"/>
</dbReference>
<name>C4JN01_UNCRE</name>
<evidence type="ECO:0000256" key="1">
    <source>
        <dbReference type="SAM" id="MobiDB-lite"/>
    </source>
</evidence>
<feature type="domain" description="Subtelomeric hrmA-associated cluster protein AFUB-079030/YDR124W-like helical bundle" evidence="2">
    <location>
        <begin position="128"/>
        <end position="261"/>
    </location>
</feature>
<dbReference type="PANTHER" id="PTHR36102:SF5">
    <property type="entry name" value="YDR124W-LIKE HELICAL BUNDLE DOMAIN-CONTAINING PROTEIN"/>
    <property type="match status" value="1"/>
</dbReference>
<dbReference type="EMBL" id="CH476616">
    <property type="protein sequence ID" value="EEP79363.1"/>
    <property type="molecule type" value="Genomic_DNA"/>
</dbReference>
<dbReference type="InParanoid" id="C4JN01"/>
<evidence type="ECO:0000313" key="3">
    <source>
        <dbReference type="EMBL" id="EEP79363.1"/>
    </source>
</evidence>
<organism evidence="3 4">
    <name type="scientific">Uncinocarpus reesii (strain UAMH 1704)</name>
    <dbReference type="NCBI Taxonomy" id="336963"/>
    <lineage>
        <taxon>Eukaryota</taxon>
        <taxon>Fungi</taxon>
        <taxon>Dikarya</taxon>
        <taxon>Ascomycota</taxon>
        <taxon>Pezizomycotina</taxon>
        <taxon>Eurotiomycetes</taxon>
        <taxon>Eurotiomycetidae</taxon>
        <taxon>Onygenales</taxon>
        <taxon>Onygenaceae</taxon>
        <taxon>Uncinocarpus</taxon>
    </lineage>
</organism>
<dbReference type="PANTHER" id="PTHR36102">
    <property type="entry name" value="CHROMOSOME 10, WHOLE GENOME SHOTGUN SEQUENCE"/>
    <property type="match status" value="1"/>
</dbReference>
<evidence type="ECO:0000313" key="4">
    <source>
        <dbReference type="Proteomes" id="UP000002058"/>
    </source>
</evidence>
<dbReference type="GeneID" id="8437222"/>
<accession>C4JN01</accession>
<dbReference type="OrthoDB" id="5338458at2759"/>
<feature type="compositionally biased region" description="Basic and acidic residues" evidence="1">
    <location>
        <begin position="179"/>
        <end position="188"/>
    </location>
</feature>
<dbReference type="AlphaFoldDB" id="C4JN01"/>
<sequence length="422" mass="48148">MVVFAQESGHSRFKHPSEKDLDPLADGYLSWIAPPPVMSRSSRQAHTPYAHFAMIAIDWRGCVQFQTSQSLEGRCRYIFTQDVKERFIEATGAYSQPPRMEVPQKRRRLHLDDAPDVSFETVDRVPLRIGETDKVLDYYASALRAFQQINCRQIAKAFIKMIEPRKQVKHPYNGGRGPLGEKGDPEKTKPDWWPAGVEHREPDHLKKPDRVELLVHIIRNLRKSHNITTEKLEEAGRDVRRQLKPRERWDILEEIYAVRRMEESYERGEVDADAVMYVINRDPSNKGEPDSDCLSDSGHASIKDANTYAKVEDNKPGMKYLPVSDFLPSPVEQISTPVTTDAWSFQPSMFHPVYDSAPASLNISQPQAQTVAPILAPTVTTSEMQLRMPTQLDYMPLAASAFPLNHSQLVQHHGNEVIPQYK</sequence>